<proteinExistence type="predicted"/>
<keyword evidence="4" id="KW-1185">Reference proteome</keyword>
<dbReference type="KEGG" id="hsw:Hsw_1114"/>
<dbReference type="NCBIfam" id="NF033580">
    <property type="entry name" value="transpos_IS5_3"/>
    <property type="match status" value="1"/>
</dbReference>
<dbReference type="EMBL" id="CP007145">
    <property type="protein sequence ID" value="AHJ96709.1"/>
    <property type="molecule type" value="Genomic_DNA"/>
</dbReference>
<organism evidence="3 4">
    <name type="scientific">Hymenobacter swuensis DY53</name>
    <dbReference type="NCBI Taxonomy" id="1227739"/>
    <lineage>
        <taxon>Bacteria</taxon>
        <taxon>Pseudomonadati</taxon>
        <taxon>Bacteroidota</taxon>
        <taxon>Cytophagia</taxon>
        <taxon>Cytophagales</taxon>
        <taxon>Hymenobacteraceae</taxon>
        <taxon>Hymenobacter</taxon>
    </lineage>
</organism>
<dbReference type="AlphaFoldDB" id="W8EU60"/>
<dbReference type="InterPro" id="IPR025161">
    <property type="entry name" value="IS402-like_dom"/>
</dbReference>
<accession>W8EU60</accession>
<dbReference type="InterPro" id="IPR052909">
    <property type="entry name" value="Transposase_6_like"/>
</dbReference>
<name>W8EU60_9BACT</name>
<dbReference type="Proteomes" id="UP000019423">
    <property type="component" value="Chromosome"/>
</dbReference>
<sequence>MRRYELKDADWARLAPLLPGKVGDAGRSAADNRLFVNAVLWIARSGAPWRDLPERFGPWNSVYRRFRRWAQTGVWQRVFEAVQDPDLDWAMLDSTSVRAHQHAAGQKKAAPRPKPSAVPAAALPASSTSS</sequence>
<dbReference type="eggNOG" id="COG3293">
    <property type="taxonomic scope" value="Bacteria"/>
</dbReference>
<dbReference type="STRING" id="1227739.Hsw_1114"/>
<dbReference type="PANTHER" id="PTHR46637:SF1">
    <property type="entry name" value="BLL5188 PROTEIN"/>
    <property type="match status" value="1"/>
</dbReference>
<evidence type="ECO:0000313" key="3">
    <source>
        <dbReference type="EMBL" id="AHJ96709.1"/>
    </source>
</evidence>
<protein>
    <recommendedName>
        <fullName evidence="2">Insertion element IS402-like domain-containing protein</fullName>
    </recommendedName>
</protein>
<reference evidence="3 4" key="1">
    <citation type="submission" date="2014-01" db="EMBL/GenBank/DDBJ databases">
        <title>Complete genome sequence of ionizing-radiation resistance bacterium Hymenobacter swuensis DY53.</title>
        <authorList>
            <person name="Jung J.-H."/>
            <person name="Jeong S.-W."/>
            <person name="Joe M.-H."/>
            <person name="Cho y.-j."/>
            <person name="Kim M.-K."/>
            <person name="Lim S.-Y."/>
        </authorList>
    </citation>
    <scope>NUCLEOTIDE SEQUENCE [LARGE SCALE GENOMIC DNA]</scope>
    <source>
        <strain evidence="3 4">DY53</strain>
    </source>
</reference>
<evidence type="ECO:0000259" key="2">
    <source>
        <dbReference type="Pfam" id="PF13340"/>
    </source>
</evidence>
<feature type="region of interest" description="Disordered" evidence="1">
    <location>
        <begin position="100"/>
        <end position="130"/>
    </location>
</feature>
<feature type="domain" description="Insertion element IS402-like" evidence="2">
    <location>
        <begin position="6"/>
        <end position="79"/>
    </location>
</feature>
<dbReference type="Pfam" id="PF13340">
    <property type="entry name" value="DUF4096"/>
    <property type="match status" value="1"/>
</dbReference>
<evidence type="ECO:0000256" key="1">
    <source>
        <dbReference type="SAM" id="MobiDB-lite"/>
    </source>
</evidence>
<dbReference type="HOGENOM" id="CLU_055261_2_1_10"/>
<feature type="compositionally biased region" description="Low complexity" evidence="1">
    <location>
        <begin position="115"/>
        <end position="130"/>
    </location>
</feature>
<dbReference type="PANTHER" id="PTHR46637">
    <property type="entry name" value="TIS1421-TRANSPOSASE PROTEIN A"/>
    <property type="match status" value="1"/>
</dbReference>
<dbReference type="PATRIC" id="fig|1227739.3.peg.1357"/>
<evidence type="ECO:0000313" key="4">
    <source>
        <dbReference type="Proteomes" id="UP000019423"/>
    </source>
</evidence>
<gene>
    <name evidence="3" type="ORF">Hsw_1114</name>
</gene>